<sequence>MKMRHTGVELDQFSFSEGLAATAKLAILEEGQQLHSLAIKLGFDSDPFIINAAMDMYGKCGEMDDVKRKKPFHEMLKHVKPDHVTFVSLLSACSHGGLVEEGLEYYSAMTREFGVPAGIEHCVCVVDLLGRPRKVYRG</sequence>
<reference evidence="2" key="1">
    <citation type="journal article" date="2023" name="G3 (Bethesda)">
        <title>Genome assembly and association tests identify interacting loci associated with vigor, precocity, and sex in interspecific pistachio rootstocks.</title>
        <authorList>
            <person name="Palmer W."/>
            <person name="Jacygrad E."/>
            <person name="Sagayaradj S."/>
            <person name="Cavanaugh K."/>
            <person name="Han R."/>
            <person name="Bertier L."/>
            <person name="Beede B."/>
            <person name="Kafkas S."/>
            <person name="Golino D."/>
            <person name="Preece J."/>
            <person name="Michelmore R."/>
        </authorList>
    </citation>
    <scope>NUCLEOTIDE SEQUENCE [LARGE SCALE GENOMIC DNA]</scope>
</reference>
<keyword evidence="2" id="KW-1185">Reference proteome</keyword>
<accession>A0ACC0YYB2</accession>
<protein>
    <submittedName>
        <fullName evidence="1">Uncharacterized protein</fullName>
    </submittedName>
</protein>
<evidence type="ECO:0000313" key="2">
    <source>
        <dbReference type="Proteomes" id="UP001163603"/>
    </source>
</evidence>
<name>A0ACC0YYB2_9ROSI</name>
<gene>
    <name evidence="1" type="ORF">Pint_18146</name>
</gene>
<dbReference type="Proteomes" id="UP001163603">
    <property type="component" value="Chromosome 4"/>
</dbReference>
<comment type="caution">
    <text evidence="1">The sequence shown here is derived from an EMBL/GenBank/DDBJ whole genome shotgun (WGS) entry which is preliminary data.</text>
</comment>
<evidence type="ECO:0000313" key="1">
    <source>
        <dbReference type="EMBL" id="KAJ0043633.1"/>
    </source>
</evidence>
<proteinExistence type="predicted"/>
<dbReference type="EMBL" id="CM047739">
    <property type="protein sequence ID" value="KAJ0043633.1"/>
    <property type="molecule type" value="Genomic_DNA"/>
</dbReference>
<organism evidence="1 2">
    <name type="scientific">Pistacia integerrima</name>
    <dbReference type="NCBI Taxonomy" id="434235"/>
    <lineage>
        <taxon>Eukaryota</taxon>
        <taxon>Viridiplantae</taxon>
        <taxon>Streptophyta</taxon>
        <taxon>Embryophyta</taxon>
        <taxon>Tracheophyta</taxon>
        <taxon>Spermatophyta</taxon>
        <taxon>Magnoliopsida</taxon>
        <taxon>eudicotyledons</taxon>
        <taxon>Gunneridae</taxon>
        <taxon>Pentapetalae</taxon>
        <taxon>rosids</taxon>
        <taxon>malvids</taxon>
        <taxon>Sapindales</taxon>
        <taxon>Anacardiaceae</taxon>
        <taxon>Pistacia</taxon>
    </lineage>
</organism>